<dbReference type="PhylomeDB" id="T1J2N0"/>
<dbReference type="HOGENOM" id="CLU_030081_1_1_1"/>
<name>T1J2N0_STRMM</name>
<keyword evidence="3" id="KW-0328">Glycosyltransferase</keyword>
<keyword evidence="8" id="KW-0472">Membrane</keyword>
<comment type="subcellular location">
    <subcellularLocation>
        <location evidence="9">Endomembrane system</location>
        <topology evidence="9">Single-pass membrane protein</topology>
    </subcellularLocation>
    <subcellularLocation>
        <location evidence="1">Membrane</location>
        <topology evidence="1">Single-pass type II membrane protein</topology>
    </subcellularLocation>
</comment>
<keyword evidence="12" id="KW-1185">Reference proteome</keyword>
<protein>
    <recommendedName>
        <fullName evidence="10">Fringe-like glycosyltransferase domain-containing protein</fullName>
    </recommendedName>
</protein>
<dbReference type="FunFam" id="3.90.550.50:FF:000008">
    <property type="entry name" value="Beta-1,3-glucosyltransferase"/>
    <property type="match status" value="1"/>
</dbReference>
<evidence type="ECO:0000256" key="2">
    <source>
        <dbReference type="ARBA" id="ARBA00008661"/>
    </source>
</evidence>
<dbReference type="OMA" id="CATYPRF"/>
<evidence type="ECO:0000256" key="8">
    <source>
        <dbReference type="ARBA" id="ARBA00023136"/>
    </source>
</evidence>
<dbReference type="Gene3D" id="3.90.550.50">
    <property type="match status" value="2"/>
</dbReference>
<reference evidence="12" key="1">
    <citation type="submission" date="2011-05" db="EMBL/GenBank/DDBJ databases">
        <authorList>
            <person name="Richards S.R."/>
            <person name="Qu J."/>
            <person name="Jiang H."/>
            <person name="Jhangiani S.N."/>
            <person name="Agravi P."/>
            <person name="Goodspeed R."/>
            <person name="Gross S."/>
            <person name="Mandapat C."/>
            <person name="Jackson L."/>
            <person name="Mathew T."/>
            <person name="Pu L."/>
            <person name="Thornton R."/>
            <person name="Saada N."/>
            <person name="Wilczek-Boney K.B."/>
            <person name="Lee S."/>
            <person name="Kovar C."/>
            <person name="Wu Y."/>
            <person name="Scherer S.E."/>
            <person name="Worley K.C."/>
            <person name="Muzny D.M."/>
            <person name="Gibbs R."/>
        </authorList>
    </citation>
    <scope>NUCLEOTIDE SEQUENCE</scope>
    <source>
        <strain evidence="12">Brora</strain>
    </source>
</reference>
<dbReference type="InterPro" id="IPR003378">
    <property type="entry name" value="Fringe-like_glycosylTrfase"/>
</dbReference>
<dbReference type="GO" id="GO:0012505">
    <property type="term" value="C:endomembrane system"/>
    <property type="evidence" value="ECO:0007669"/>
    <property type="project" value="UniProtKB-SubCell"/>
</dbReference>
<dbReference type="Proteomes" id="UP000014500">
    <property type="component" value="Unassembled WGS sequence"/>
</dbReference>
<feature type="domain" description="Fringe-like glycosyltransferase" evidence="10">
    <location>
        <begin position="207"/>
        <end position="413"/>
    </location>
</feature>
<sequence length="439" mass="50862">VFIVISQANTFHELHVNGIKNSLISQAAELNLKNLTIYLTHEEWSHLPGSWTIFPILDNLLEKHRENADWVFISEEFTHIHLQYLLKYLNGFNSSLDWFLGRALYDKEPTIIHHFSFHENPQIFLYPDFATGVAISFPLLSKINEKWKSDPIHSDFSIDPKHELALFLYDSLNVKLVHAPNLCLEKVYKDCITSYATKIPKCGPPVPNDEIYFAVKTCGKFHETRIPIIKQTWGKHATHIGYFSDKFESSIPTKDMNIPNTEKGHCEKTFAIIDHVVSHPEFQRKSWLVIADDDTLMSIYKLRQTLSCYDPSDFIALGERYGYGVTDERGYNYITGGGGIVLSMSLARHIIESEMCICPSIDTPDDMFLGICLKKLEVPIVHSPLFHQARPMDYADGYLMHQEPISFHKHWMVDPFKIYKEWFAEDDEREPAHYRHLEL</sequence>
<dbReference type="GO" id="GO:0016020">
    <property type="term" value="C:membrane"/>
    <property type="evidence" value="ECO:0007669"/>
    <property type="project" value="UniProtKB-SubCell"/>
</dbReference>
<dbReference type="PANTHER" id="PTHR10811">
    <property type="entry name" value="FRINGE-RELATED"/>
    <property type="match status" value="1"/>
</dbReference>
<evidence type="ECO:0000256" key="5">
    <source>
        <dbReference type="ARBA" id="ARBA00022692"/>
    </source>
</evidence>
<evidence type="ECO:0000313" key="11">
    <source>
        <dbReference type="EnsemblMetazoa" id="SMAR007828-PA"/>
    </source>
</evidence>
<accession>T1J2N0</accession>
<keyword evidence="7" id="KW-1133">Transmembrane helix</keyword>
<dbReference type="STRING" id="126957.T1J2N0"/>
<evidence type="ECO:0000313" key="12">
    <source>
        <dbReference type="Proteomes" id="UP000014500"/>
    </source>
</evidence>
<dbReference type="eggNOG" id="KOG2246">
    <property type="taxonomic scope" value="Eukaryota"/>
</dbReference>
<keyword evidence="6" id="KW-0735">Signal-anchor</keyword>
<evidence type="ECO:0000256" key="4">
    <source>
        <dbReference type="ARBA" id="ARBA00022679"/>
    </source>
</evidence>
<organism evidence="11 12">
    <name type="scientific">Strigamia maritima</name>
    <name type="common">European centipede</name>
    <name type="synonym">Geophilus maritimus</name>
    <dbReference type="NCBI Taxonomy" id="126957"/>
    <lineage>
        <taxon>Eukaryota</taxon>
        <taxon>Metazoa</taxon>
        <taxon>Ecdysozoa</taxon>
        <taxon>Arthropoda</taxon>
        <taxon>Myriapoda</taxon>
        <taxon>Chilopoda</taxon>
        <taxon>Pleurostigmophora</taxon>
        <taxon>Geophilomorpha</taxon>
        <taxon>Linotaeniidae</taxon>
        <taxon>Strigamia</taxon>
    </lineage>
</organism>
<evidence type="ECO:0000256" key="6">
    <source>
        <dbReference type="ARBA" id="ARBA00022968"/>
    </source>
</evidence>
<dbReference type="AlphaFoldDB" id="T1J2N0"/>
<keyword evidence="5" id="KW-0812">Transmembrane</keyword>
<evidence type="ECO:0000256" key="1">
    <source>
        <dbReference type="ARBA" id="ARBA00004606"/>
    </source>
</evidence>
<dbReference type="Pfam" id="PF02434">
    <property type="entry name" value="Fringe"/>
    <property type="match status" value="1"/>
</dbReference>
<evidence type="ECO:0000259" key="10">
    <source>
        <dbReference type="Pfam" id="PF02434"/>
    </source>
</evidence>
<dbReference type="EnsemblMetazoa" id="SMAR007828-RA">
    <property type="protein sequence ID" value="SMAR007828-PA"/>
    <property type="gene ID" value="SMAR007828"/>
</dbReference>
<reference evidence="11" key="2">
    <citation type="submission" date="2015-02" db="UniProtKB">
        <authorList>
            <consortium name="EnsemblMetazoa"/>
        </authorList>
    </citation>
    <scope>IDENTIFICATION</scope>
</reference>
<evidence type="ECO:0000256" key="3">
    <source>
        <dbReference type="ARBA" id="ARBA00022676"/>
    </source>
</evidence>
<comment type="similarity">
    <text evidence="2">Belongs to the glycosyltransferase 31 family.</text>
</comment>
<evidence type="ECO:0000256" key="9">
    <source>
        <dbReference type="ARBA" id="ARBA00037847"/>
    </source>
</evidence>
<dbReference type="GO" id="GO:0016757">
    <property type="term" value="F:glycosyltransferase activity"/>
    <property type="evidence" value="ECO:0007669"/>
    <property type="project" value="UniProtKB-KW"/>
</dbReference>
<proteinExistence type="inferred from homology"/>
<dbReference type="EMBL" id="JH431806">
    <property type="status" value="NOT_ANNOTATED_CDS"/>
    <property type="molecule type" value="Genomic_DNA"/>
</dbReference>
<keyword evidence="4" id="KW-0808">Transferase</keyword>
<evidence type="ECO:0000256" key="7">
    <source>
        <dbReference type="ARBA" id="ARBA00022989"/>
    </source>
</evidence>